<evidence type="ECO:0008006" key="5">
    <source>
        <dbReference type="Google" id="ProtNLM"/>
    </source>
</evidence>
<dbReference type="InterPro" id="IPR053151">
    <property type="entry name" value="RNase_H-like"/>
</dbReference>
<dbReference type="InterPro" id="IPR026960">
    <property type="entry name" value="RVT-Znf"/>
</dbReference>
<sequence length="402" mass="44874">MAGKQVLDIGICRRISSGLSTRVFEDRWVPNIKPEDLLSLCSDVSRLNYVNDLFRPSGGWNSELLCELFPNRVVQCILSIPCCRIQGMESLYWSFAPSGTYSKQIWNTPIPGKIKHFVWRACKEILPVCDSLARRGIDISPVCPLCNSEPESVFHALFRCSSLEDFWSRTNLPFVSEAEDGISFFEWIGIGFSFWNEVRLGLRSLPLNRLRQSARDLWFDLSNLVGSRPLMPLSSQPLQAWVAPPMHFYKVNTNASKFCDEVAGAGCVIRGWDGRVLAALARKLPGSASIAILEAEALYLGLELARDLEIHKVLVECDCEWVVNQIRSGVAACSPLETILGNIKSLLSSFSDVSFSWIPREANRVADRLAHLGCSVDSCQVWLENYPSCIADVLALDGCLFS</sequence>
<feature type="domain" description="Reverse transcriptase zinc-binding" evidence="2">
    <location>
        <begin position="101"/>
        <end position="167"/>
    </location>
</feature>
<evidence type="ECO:0000313" key="4">
    <source>
        <dbReference type="Proteomes" id="UP000634136"/>
    </source>
</evidence>
<dbReference type="AlphaFoldDB" id="A0A834SQU8"/>
<dbReference type="GO" id="GO:0003676">
    <property type="term" value="F:nucleic acid binding"/>
    <property type="evidence" value="ECO:0007669"/>
    <property type="project" value="InterPro"/>
</dbReference>
<dbReference type="EMBL" id="JAAIUW010000011">
    <property type="protein sequence ID" value="KAF7808930.1"/>
    <property type="molecule type" value="Genomic_DNA"/>
</dbReference>
<evidence type="ECO:0000259" key="2">
    <source>
        <dbReference type="Pfam" id="PF13966"/>
    </source>
</evidence>
<dbReference type="CDD" id="cd06222">
    <property type="entry name" value="RNase_H_like"/>
    <property type="match status" value="1"/>
</dbReference>
<name>A0A834SQU8_9FABA</name>
<dbReference type="PANTHER" id="PTHR47723:SF19">
    <property type="entry name" value="POLYNUCLEOTIDYL TRANSFERASE, RIBONUCLEASE H-LIKE SUPERFAMILY PROTEIN"/>
    <property type="match status" value="1"/>
</dbReference>
<reference evidence="3" key="1">
    <citation type="submission" date="2020-09" db="EMBL/GenBank/DDBJ databases">
        <title>Genome-Enabled Discovery of Anthraquinone Biosynthesis in Senna tora.</title>
        <authorList>
            <person name="Kang S.-H."/>
            <person name="Pandey R.P."/>
            <person name="Lee C.-M."/>
            <person name="Sim J.-S."/>
            <person name="Jeong J.-T."/>
            <person name="Choi B.-S."/>
            <person name="Jung M."/>
            <person name="Ginzburg D."/>
            <person name="Zhao K."/>
            <person name="Won S.Y."/>
            <person name="Oh T.-J."/>
            <person name="Yu Y."/>
            <person name="Kim N.-H."/>
            <person name="Lee O.R."/>
            <person name="Lee T.-H."/>
            <person name="Bashyal P."/>
            <person name="Kim T.-S."/>
            <person name="Lee W.-H."/>
            <person name="Kawkins C."/>
            <person name="Kim C.-K."/>
            <person name="Kim J.S."/>
            <person name="Ahn B.O."/>
            <person name="Rhee S.Y."/>
            <person name="Sohng J.K."/>
        </authorList>
    </citation>
    <scope>NUCLEOTIDE SEQUENCE</scope>
    <source>
        <tissue evidence="3">Leaf</tissue>
    </source>
</reference>
<proteinExistence type="predicted"/>
<dbReference type="Pfam" id="PF13456">
    <property type="entry name" value="RVT_3"/>
    <property type="match status" value="1"/>
</dbReference>
<evidence type="ECO:0000313" key="3">
    <source>
        <dbReference type="EMBL" id="KAF7808930.1"/>
    </source>
</evidence>
<feature type="domain" description="RNase H type-1" evidence="1">
    <location>
        <begin position="260"/>
        <end position="371"/>
    </location>
</feature>
<protein>
    <recommendedName>
        <fullName evidence="5">RNase H type-1 domain-containing protein</fullName>
    </recommendedName>
</protein>
<dbReference type="OrthoDB" id="1434107at2759"/>
<dbReference type="Pfam" id="PF13966">
    <property type="entry name" value="zf-RVT"/>
    <property type="match status" value="1"/>
</dbReference>
<comment type="caution">
    <text evidence="3">The sequence shown here is derived from an EMBL/GenBank/DDBJ whole genome shotgun (WGS) entry which is preliminary data.</text>
</comment>
<dbReference type="InterPro" id="IPR044730">
    <property type="entry name" value="RNase_H-like_dom_plant"/>
</dbReference>
<keyword evidence="4" id="KW-1185">Reference proteome</keyword>
<dbReference type="SUPFAM" id="SSF53098">
    <property type="entry name" value="Ribonuclease H-like"/>
    <property type="match status" value="1"/>
</dbReference>
<dbReference type="InterPro" id="IPR002156">
    <property type="entry name" value="RNaseH_domain"/>
</dbReference>
<dbReference type="PANTHER" id="PTHR47723">
    <property type="entry name" value="OS05G0353850 PROTEIN"/>
    <property type="match status" value="1"/>
</dbReference>
<evidence type="ECO:0000259" key="1">
    <source>
        <dbReference type="Pfam" id="PF13456"/>
    </source>
</evidence>
<dbReference type="InterPro" id="IPR012337">
    <property type="entry name" value="RNaseH-like_sf"/>
</dbReference>
<dbReference type="InterPro" id="IPR036397">
    <property type="entry name" value="RNaseH_sf"/>
</dbReference>
<organism evidence="3 4">
    <name type="scientific">Senna tora</name>
    <dbReference type="NCBI Taxonomy" id="362788"/>
    <lineage>
        <taxon>Eukaryota</taxon>
        <taxon>Viridiplantae</taxon>
        <taxon>Streptophyta</taxon>
        <taxon>Embryophyta</taxon>
        <taxon>Tracheophyta</taxon>
        <taxon>Spermatophyta</taxon>
        <taxon>Magnoliopsida</taxon>
        <taxon>eudicotyledons</taxon>
        <taxon>Gunneridae</taxon>
        <taxon>Pentapetalae</taxon>
        <taxon>rosids</taxon>
        <taxon>fabids</taxon>
        <taxon>Fabales</taxon>
        <taxon>Fabaceae</taxon>
        <taxon>Caesalpinioideae</taxon>
        <taxon>Cassia clade</taxon>
        <taxon>Senna</taxon>
    </lineage>
</organism>
<dbReference type="Gene3D" id="3.30.420.10">
    <property type="entry name" value="Ribonuclease H-like superfamily/Ribonuclease H"/>
    <property type="match status" value="1"/>
</dbReference>
<dbReference type="Proteomes" id="UP000634136">
    <property type="component" value="Unassembled WGS sequence"/>
</dbReference>
<dbReference type="GO" id="GO:0004523">
    <property type="term" value="F:RNA-DNA hybrid ribonuclease activity"/>
    <property type="evidence" value="ECO:0007669"/>
    <property type="project" value="InterPro"/>
</dbReference>
<gene>
    <name evidence="3" type="ORF">G2W53_035673</name>
</gene>
<accession>A0A834SQU8</accession>